<name>A0A286BTW5_9GAMM</name>
<proteinExistence type="predicted"/>
<evidence type="ECO:0000313" key="3">
    <source>
        <dbReference type="Proteomes" id="UP000219271"/>
    </source>
</evidence>
<dbReference type="InterPro" id="IPR006441">
    <property type="entry name" value="Phage_P2_GpN"/>
</dbReference>
<dbReference type="OrthoDB" id="5464529at2"/>
<evidence type="ECO:0000256" key="1">
    <source>
        <dbReference type="SAM" id="MobiDB-lite"/>
    </source>
</evidence>
<dbReference type="Proteomes" id="UP000219271">
    <property type="component" value="Unassembled WGS sequence"/>
</dbReference>
<evidence type="ECO:0000313" key="2">
    <source>
        <dbReference type="EMBL" id="SOD37594.1"/>
    </source>
</evidence>
<accession>A0A286BTW5</accession>
<keyword evidence="3" id="KW-1185">Reference proteome</keyword>
<dbReference type="RefSeq" id="WP_097095624.1">
    <property type="nucleotide sequence ID" value="NZ_OCMY01000001.1"/>
</dbReference>
<reference evidence="3" key="1">
    <citation type="submission" date="2017-09" db="EMBL/GenBank/DDBJ databases">
        <authorList>
            <person name="Varghese N."/>
            <person name="Submissions S."/>
        </authorList>
    </citation>
    <scope>NUCLEOTIDE SEQUENCE [LARGE SCALE GENOMIC DNA]</scope>
    <source>
        <strain evidence="3">JKS000234</strain>
    </source>
</reference>
<dbReference type="NCBIfam" id="TIGR01551">
    <property type="entry name" value="major_capsid_P2"/>
    <property type="match status" value="1"/>
</dbReference>
<sequence length="349" mass="39291">MKLETRKLWDGYSQRQAELNGVPIHHVNTHFAIAPSVSQTLENKVQESSEFLKQIGIYPVPEQEGEKLGLGVGGPVSSTNAGSTVRRDPRSVQTLDSDKYRCEQTNFDTYISYAQLDMWAKFPDFQQRITNQLVNRRALDRIMVGFNGTRHADKSDLTANPLLQDVNIGWLQKYRANAPQRVMSGVTLTSRDESNKIIGKGDYSNLDALVYDATTSLLDEWYKTAPDLVVITGRNIMTAREYPLINGISDNNPNSEALAGQLIVSRKSINNLPTLIAPFFPEHAMLVTSLRNLSIYWQEEKQRRMLKEEPEFNRISTYESSNDAYVIEDYGYGCLIENITWAEAAAGGA</sequence>
<dbReference type="AlphaFoldDB" id="A0A286BTW5"/>
<dbReference type="Pfam" id="PF05125">
    <property type="entry name" value="Phage_cap_P2"/>
    <property type="match status" value="1"/>
</dbReference>
<protein>
    <submittedName>
        <fullName evidence="2">Phage major capsid protein, P2 family</fullName>
    </submittedName>
</protein>
<dbReference type="EMBL" id="OCMY01000001">
    <property type="protein sequence ID" value="SOD37594.1"/>
    <property type="molecule type" value="Genomic_DNA"/>
</dbReference>
<gene>
    <name evidence="2" type="ORF">SAMN06273570_1954</name>
</gene>
<feature type="region of interest" description="Disordered" evidence="1">
    <location>
        <begin position="68"/>
        <end position="89"/>
    </location>
</feature>
<organism evidence="2 3">
    <name type="scientific">Candidatus Pantoea floridensis</name>
    <dbReference type="NCBI Taxonomy" id="1938870"/>
    <lineage>
        <taxon>Bacteria</taxon>
        <taxon>Pseudomonadati</taxon>
        <taxon>Pseudomonadota</taxon>
        <taxon>Gammaproteobacteria</taxon>
        <taxon>Enterobacterales</taxon>
        <taxon>Erwiniaceae</taxon>
        <taxon>Pantoea</taxon>
    </lineage>
</organism>